<evidence type="ECO:0000259" key="2">
    <source>
        <dbReference type="Pfam" id="PF13679"/>
    </source>
</evidence>
<reference evidence="3 4" key="1">
    <citation type="journal article" date="2020" name="ISME J.">
        <title>Uncovering the hidden diversity of litter-decomposition mechanisms in mushroom-forming fungi.</title>
        <authorList>
            <person name="Floudas D."/>
            <person name="Bentzer J."/>
            <person name="Ahren D."/>
            <person name="Johansson T."/>
            <person name="Persson P."/>
            <person name="Tunlid A."/>
        </authorList>
    </citation>
    <scope>NUCLEOTIDE SEQUENCE [LARGE SCALE GENOMIC DNA]</scope>
    <source>
        <strain evidence="3 4">CBS 101986</strain>
    </source>
</reference>
<sequence>MSSLADIPAVLAAPFTAYLLQTHPNTFAHAPTPDIPQNLHYTSVLRAYLAENAAGDTSDLPSRIAHLIASVRSIQLPRKPIDISHVDTDEAQRRYPRLSQGMSPKKAHEVFRMAAYILAVVRANGLPTSAPDPGSQRLHIVDVGAGQGYLTRALRALLQHARILALDADHAQSAGAIKWEERLFGKDDEKDGKGKGKAGIEHRTVLIGAEGDPEELRLQKVVSEWVREGSDETEGDRGQAPVLFVALHACGSLTPALLRAFLAASTAQRDGDTIWRPAGAVAVGCCYNLMNPTDFPLSTALRTHEPALDLPPAAFHLAAQIPGTWLAQGTDQPRDCTDAEKDIEVAPVVALAIRKVAWRALLEHALKMSRPMTDEELRDAEDRAKLGAHQHTSMSSSFGGDAEKNTGDGRETKLKDSKNAKKQAKKEFIKKDVKEKKPSATVPARWQRRPENWVPNADVDLDEELSPSASPTTALKSTEKASAAEAQGQVGPQDHSAPSSGVGATPALRRLGRLRDSAYTADWESFLREAGARMGIVFEGRVEDRNEIEERKVLETQLETLHVLRCIVGPAIESAILRDRQEWLREALTSCPHQDRSTGEVGVHEEQETFKVELVNLFDQETGSGRNVAIVILPHIPCMSSSPS</sequence>
<accession>A0A8H5B1Q0</accession>
<proteinExistence type="predicted"/>
<gene>
    <name evidence="3" type="ORF">D9619_007015</name>
</gene>
<feature type="compositionally biased region" description="Polar residues" evidence="1">
    <location>
        <begin position="467"/>
        <end position="476"/>
    </location>
</feature>
<dbReference type="AlphaFoldDB" id="A0A8H5B1Q0"/>
<dbReference type="Pfam" id="PF13679">
    <property type="entry name" value="Methyltransf_32"/>
    <property type="match status" value="1"/>
</dbReference>
<dbReference type="InterPro" id="IPR052220">
    <property type="entry name" value="METTL25"/>
</dbReference>
<dbReference type="PANTHER" id="PTHR12496:SF0">
    <property type="entry name" value="METHYLTRANSFERASE DOMAIN-CONTAINING PROTEIN"/>
    <property type="match status" value="1"/>
</dbReference>
<dbReference type="Proteomes" id="UP000567179">
    <property type="component" value="Unassembled WGS sequence"/>
</dbReference>
<feature type="compositionally biased region" description="Basic and acidic residues" evidence="1">
    <location>
        <begin position="401"/>
        <end position="438"/>
    </location>
</feature>
<feature type="domain" description="Methyltransferase" evidence="2">
    <location>
        <begin position="105"/>
        <end position="291"/>
    </location>
</feature>
<protein>
    <recommendedName>
        <fullName evidence="2">Methyltransferase domain-containing protein</fullName>
    </recommendedName>
</protein>
<evidence type="ECO:0000313" key="3">
    <source>
        <dbReference type="EMBL" id="KAF5315094.1"/>
    </source>
</evidence>
<dbReference type="InterPro" id="IPR029063">
    <property type="entry name" value="SAM-dependent_MTases_sf"/>
</dbReference>
<dbReference type="EMBL" id="JAACJJ010000043">
    <property type="protein sequence ID" value="KAF5315094.1"/>
    <property type="molecule type" value="Genomic_DNA"/>
</dbReference>
<feature type="region of interest" description="Disordered" evidence="1">
    <location>
        <begin position="387"/>
        <end position="505"/>
    </location>
</feature>
<comment type="caution">
    <text evidence="3">The sequence shown here is derived from an EMBL/GenBank/DDBJ whole genome shotgun (WGS) entry which is preliminary data.</text>
</comment>
<evidence type="ECO:0000256" key="1">
    <source>
        <dbReference type="SAM" id="MobiDB-lite"/>
    </source>
</evidence>
<dbReference type="InterPro" id="IPR025714">
    <property type="entry name" value="Methyltranfer_dom"/>
</dbReference>
<dbReference type="SUPFAM" id="SSF53335">
    <property type="entry name" value="S-adenosyl-L-methionine-dependent methyltransferases"/>
    <property type="match status" value="1"/>
</dbReference>
<dbReference type="OrthoDB" id="10258156at2759"/>
<keyword evidence="4" id="KW-1185">Reference proteome</keyword>
<evidence type="ECO:0000313" key="4">
    <source>
        <dbReference type="Proteomes" id="UP000567179"/>
    </source>
</evidence>
<organism evidence="3 4">
    <name type="scientific">Psilocybe cf. subviscida</name>
    <dbReference type="NCBI Taxonomy" id="2480587"/>
    <lineage>
        <taxon>Eukaryota</taxon>
        <taxon>Fungi</taxon>
        <taxon>Dikarya</taxon>
        <taxon>Basidiomycota</taxon>
        <taxon>Agaricomycotina</taxon>
        <taxon>Agaricomycetes</taxon>
        <taxon>Agaricomycetidae</taxon>
        <taxon>Agaricales</taxon>
        <taxon>Agaricineae</taxon>
        <taxon>Strophariaceae</taxon>
        <taxon>Psilocybe</taxon>
    </lineage>
</organism>
<dbReference type="PANTHER" id="PTHR12496">
    <property type="entry name" value="CGI-41 METHYLTRANSFERASE"/>
    <property type="match status" value="1"/>
</dbReference>
<name>A0A8H5B1Q0_9AGAR</name>